<accession>A0A699S0A6</accession>
<gene>
    <name evidence="1" type="ORF">Tci_862772</name>
</gene>
<feature type="non-terminal residue" evidence="1">
    <location>
        <position position="1"/>
    </location>
</feature>
<sequence length="149" mass="16513">VAILQEQVIGEEKLKAAFKEFKRYEDDRVEQRCAEMEARLDALSIDFDEEIYHHKLTAIAGRRWVIGRGLRLAVMKCGESLELRQAFADVVSAGIAKGIRDPDSENASSPVEVGSPESTYWPEWGVANGSLLDTPEACQDLVDHVAPLA</sequence>
<dbReference type="AlphaFoldDB" id="A0A699S0A6"/>
<evidence type="ECO:0008006" key="2">
    <source>
        <dbReference type="Google" id="ProtNLM"/>
    </source>
</evidence>
<evidence type="ECO:0000313" key="1">
    <source>
        <dbReference type="EMBL" id="GFC90802.1"/>
    </source>
</evidence>
<name>A0A699S0A6_TANCI</name>
<reference evidence="1" key="1">
    <citation type="journal article" date="2019" name="Sci. Rep.">
        <title>Draft genome of Tanacetum cinerariifolium, the natural source of mosquito coil.</title>
        <authorList>
            <person name="Yamashiro T."/>
            <person name="Shiraishi A."/>
            <person name="Satake H."/>
            <person name="Nakayama K."/>
        </authorList>
    </citation>
    <scope>NUCLEOTIDE SEQUENCE</scope>
</reference>
<proteinExistence type="predicted"/>
<protein>
    <recommendedName>
        <fullName evidence="2">Transposase (Putative), gypsy type</fullName>
    </recommendedName>
</protein>
<organism evidence="1">
    <name type="scientific">Tanacetum cinerariifolium</name>
    <name type="common">Dalmatian daisy</name>
    <name type="synonym">Chrysanthemum cinerariifolium</name>
    <dbReference type="NCBI Taxonomy" id="118510"/>
    <lineage>
        <taxon>Eukaryota</taxon>
        <taxon>Viridiplantae</taxon>
        <taxon>Streptophyta</taxon>
        <taxon>Embryophyta</taxon>
        <taxon>Tracheophyta</taxon>
        <taxon>Spermatophyta</taxon>
        <taxon>Magnoliopsida</taxon>
        <taxon>eudicotyledons</taxon>
        <taxon>Gunneridae</taxon>
        <taxon>Pentapetalae</taxon>
        <taxon>asterids</taxon>
        <taxon>campanulids</taxon>
        <taxon>Asterales</taxon>
        <taxon>Asteraceae</taxon>
        <taxon>Asteroideae</taxon>
        <taxon>Anthemideae</taxon>
        <taxon>Anthemidinae</taxon>
        <taxon>Tanacetum</taxon>
    </lineage>
</organism>
<comment type="caution">
    <text evidence="1">The sequence shown here is derived from an EMBL/GenBank/DDBJ whole genome shotgun (WGS) entry which is preliminary data.</text>
</comment>
<dbReference type="EMBL" id="BKCJ011128269">
    <property type="protein sequence ID" value="GFC90802.1"/>
    <property type="molecule type" value="Genomic_DNA"/>
</dbReference>